<keyword evidence="3" id="KW-0255">Endonuclease</keyword>
<reference evidence="3 4" key="1">
    <citation type="submission" date="2023-03" db="EMBL/GenBank/DDBJ databases">
        <title>Paludisphaera mucosa sp. nov. a novel planctomycete from northern fen.</title>
        <authorList>
            <person name="Ivanova A."/>
        </authorList>
    </citation>
    <scope>NUCLEOTIDE SEQUENCE [LARGE SCALE GENOMIC DNA]</scope>
    <source>
        <strain evidence="3 4">Pla2</strain>
    </source>
</reference>
<dbReference type="PANTHER" id="PTHR35400:SF3">
    <property type="entry name" value="SLL1072 PROTEIN"/>
    <property type="match status" value="1"/>
</dbReference>
<keyword evidence="3" id="KW-0378">Hydrolase</keyword>
<name>A0ABT6FHL7_9BACT</name>
<proteinExistence type="predicted"/>
<dbReference type="CDD" id="cd06260">
    <property type="entry name" value="DUF820-like"/>
    <property type="match status" value="1"/>
</dbReference>
<dbReference type="Pfam" id="PF05685">
    <property type="entry name" value="Uma2"/>
    <property type="match status" value="1"/>
</dbReference>
<dbReference type="Gene3D" id="3.90.1570.10">
    <property type="entry name" value="tt1808, chain A"/>
    <property type="match status" value="1"/>
</dbReference>
<dbReference type="RefSeq" id="WP_277863372.1">
    <property type="nucleotide sequence ID" value="NZ_JARRAG010000002.1"/>
</dbReference>
<protein>
    <submittedName>
        <fullName evidence="3">Uma2 family endonuclease</fullName>
    </submittedName>
</protein>
<gene>
    <name evidence="3" type="ORF">PZE19_25240</name>
</gene>
<organism evidence="3 4">
    <name type="scientific">Paludisphaera mucosa</name>
    <dbReference type="NCBI Taxonomy" id="3030827"/>
    <lineage>
        <taxon>Bacteria</taxon>
        <taxon>Pseudomonadati</taxon>
        <taxon>Planctomycetota</taxon>
        <taxon>Planctomycetia</taxon>
        <taxon>Isosphaerales</taxon>
        <taxon>Isosphaeraceae</taxon>
        <taxon>Paludisphaera</taxon>
    </lineage>
</organism>
<dbReference type="PANTHER" id="PTHR35400">
    <property type="entry name" value="SLR1083 PROTEIN"/>
    <property type="match status" value="1"/>
</dbReference>
<feature type="region of interest" description="Disordered" evidence="1">
    <location>
        <begin position="1"/>
        <end position="21"/>
    </location>
</feature>
<sequence length="230" mass="25162">MATATKPTAAPTVPTLENGDHLSRAEFERRYDAMPGLKGAELIEGIVYMPSPVRFARHGEPHAALLGWLFNYKLATPGLRCADNASVRLDLDNEPQPDVFLLIDPKHGGQAEISEDDYVEGAPELVAEVASSSVSIDLGPKLDAYRRNGVREYLVWRALDGAFDWLVLRESRYEPLAPDADGVLKSTVFPGLWLEAESLLAGDLPKVMATLNRGLATPEHAAFVERLKDA</sequence>
<dbReference type="InterPro" id="IPR008538">
    <property type="entry name" value="Uma2"/>
</dbReference>
<dbReference type="InterPro" id="IPR011335">
    <property type="entry name" value="Restrct_endonuc-II-like"/>
</dbReference>
<dbReference type="SUPFAM" id="SSF52980">
    <property type="entry name" value="Restriction endonuclease-like"/>
    <property type="match status" value="1"/>
</dbReference>
<evidence type="ECO:0000259" key="2">
    <source>
        <dbReference type="Pfam" id="PF05685"/>
    </source>
</evidence>
<comment type="caution">
    <text evidence="3">The sequence shown here is derived from an EMBL/GenBank/DDBJ whole genome shotgun (WGS) entry which is preliminary data.</text>
</comment>
<dbReference type="InterPro" id="IPR012296">
    <property type="entry name" value="Nuclease_put_TT1808"/>
</dbReference>
<feature type="compositionally biased region" description="Low complexity" evidence="1">
    <location>
        <begin position="1"/>
        <end position="15"/>
    </location>
</feature>
<evidence type="ECO:0000313" key="3">
    <source>
        <dbReference type="EMBL" id="MDG3007083.1"/>
    </source>
</evidence>
<keyword evidence="3" id="KW-0540">Nuclease</keyword>
<evidence type="ECO:0000256" key="1">
    <source>
        <dbReference type="SAM" id="MobiDB-lite"/>
    </source>
</evidence>
<dbReference type="GO" id="GO:0004519">
    <property type="term" value="F:endonuclease activity"/>
    <property type="evidence" value="ECO:0007669"/>
    <property type="project" value="UniProtKB-KW"/>
</dbReference>
<dbReference type="Proteomes" id="UP001216907">
    <property type="component" value="Unassembled WGS sequence"/>
</dbReference>
<keyword evidence="4" id="KW-1185">Reference proteome</keyword>
<feature type="domain" description="Putative restriction endonuclease" evidence="2">
    <location>
        <begin position="27"/>
        <end position="196"/>
    </location>
</feature>
<dbReference type="EMBL" id="JARRAG010000002">
    <property type="protein sequence ID" value="MDG3007083.1"/>
    <property type="molecule type" value="Genomic_DNA"/>
</dbReference>
<accession>A0ABT6FHL7</accession>
<evidence type="ECO:0000313" key="4">
    <source>
        <dbReference type="Proteomes" id="UP001216907"/>
    </source>
</evidence>